<name>A0A6L3XTJ3_9ENTR</name>
<evidence type="ECO:0000313" key="2">
    <source>
        <dbReference type="Proteomes" id="UP000476281"/>
    </source>
</evidence>
<dbReference type="AlphaFoldDB" id="A0A6L3XTJ3"/>
<proteinExistence type="predicted"/>
<reference evidence="1 2" key="1">
    <citation type="submission" date="2019-09" db="EMBL/GenBank/DDBJ databases">
        <title>Reversal of blaTEM antimicrobial resistance by CRISPR-Cas9 in clinical E. coli and other Enterobacteriaceae strains.</title>
        <authorList>
            <person name="Tagliaferri T."/>
            <person name="Guimaraes N."/>
            <person name="Pereira M."/>
            <person name="Felicori L."/>
            <person name="Horz H.-P."/>
            <person name="Santos S."/>
            <person name="Mendes T."/>
        </authorList>
    </citation>
    <scope>NUCLEOTIDE SEQUENCE [LARGE SCALE GENOMIC DNA]</scope>
    <source>
        <strain evidence="1 2">E2_blaTEM_MG</strain>
    </source>
</reference>
<dbReference type="Gene3D" id="3.30.450.20">
    <property type="entry name" value="PAS domain"/>
    <property type="match status" value="1"/>
</dbReference>
<gene>
    <name evidence="1" type="ORF">F9C29_18695</name>
</gene>
<sequence>MFRSIRARIIAATTGCLVVALLLNTIINFQVTRQDNQQSQRDILTSTSASHNMAIADWVNSKMTVITSAQPVALSDDPVPVFKQLALAGGFTNVYVGYASKTAKFSDPTGVPADYDPTLRPWYQQAVSADGPVVTAPYVDAGTGKLVVTFAVPVKEQGALKAVVAGDVAMDSVVANVRGIHPTPASSG</sequence>
<protein>
    <submittedName>
        <fullName evidence="1">Chemotaxis protein</fullName>
    </submittedName>
</protein>
<dbReference type="InterPro" id="IPR029151">
    <property type="entry name" value="Sensor-like_sf"/>
</dbReference>
<evidence type="ECO:0000313" key="1">
    <source>
        <dbReference type="EMBL" id="KAB2511948.1"/>
    </source>
</evidence>
<dbReference type="Proteomes" id="UP000476281">
    <property type="component" value="Unassembled WGS sequence"/>
</dbReference>
<accession>A0A6L3XTJ3</accession>
<feature type="non-terminal residue" evidence="1">
    <location>
        <position position="188"/>
    </location>
</feature>
<dbReference type="Pfam" id="PF22673">
    <property type="entry name" value="MCP-like_PDC_1"/>
    <property type="match status" value="1"/>
</dbReference>
<dbReference type="SUPFAM" id="SSF103190">
    <property type="entry name" value="Sensory domain-like"/>
    <property type="match status" value="1"/>
</dbReference>
<comment type="caution">
    <text evidence="1">The sequence shown here is derived from an EMBL/GenBank/DDBJ whole genome shotgun (WGS) entry which is preliminary data.</text>
</comment>
<dbReference type="EMBL" id="WBSZ01000739">
    <property type="protein sequence ID" value="KAB2511948.1"/>
    <property type="molecule type" value="Genomic_DNA"/>
</dbReference>
<organism evidence="1 2">
    <name type="scientific">Enterobacter hormaechei</name>
    <dbReference type="NCBI Taxonomy" id="158836"/>
    <lineage>
        <taxon>Bacteria</taxon>
        <taxon>Pseudomonadati</taxon>
        <taxon>Pseudomonadota</taxon>
        <taxon>Gammaproteobacteria</taxon>
        <taxon>Enterobacterales</taxon>
        <taxon>Enterobacteriaceae</taxon>
        <taxon>Enterobacter</taxon>
        <taxon>Enterobacter cloacae complex</taxon>
    </lineage>
</organism>
<dbReference type="CDD" id="cd12913">
    <property type="entry name" value="PDC1_MCP_like"/>
    <property type="match status" value="1"/>
</dbReference>